<organism evidence="1 2">
    <name type="scientific">Phytopseudomonas flavescens</name>
    <dbReference type="NCBI Taxonomy" id="29435"/>
    <lineage>
        <taxon>Bacteria</taxon>
        <taxon>Pseudomonadati</taxon>
        <taxon>Pseudomonadota</taxon>
        <taxon>Gammaproteobacteria</taxon>
        <taxon>Pseudomonadales</taxon>
        <taxon>Pseudomonadaceae</taxon>
        <taxon>Phytopseudomonas</taxon>
    </lineage>
</organism>
<dbReference type="RefSeq" id="WP_084308529.1">
    <property type="nucleotide sequence ID" value="NZ_FNDG01000026.1"/>
</dbReference>
<protein>
    <submittedName>
        <fullName evidence="1">Uncharacterized protein</fullName>
    </submittedName>
</protein>
<proteinExistence type="predicted"/>
<dbReference type="AlphaFoldDB" id="A0A1G8NX64"/>
<evidence type="ECO:0000313" key="1">
    <source>
        <dbReference type="EMBL" id="SDI84110.1"/>
    </source>
</evidence>
<evidence type="ECO:0000313" key="2">
    <source>
        <dbReference type="Proteomes" id="UP000198606"/>
    </source>
</evidence>
<reference evidence="1 2" key="1">
    <citation type="submission" date="2016-10" db="EMBL/GenBank/DDBJ databases">
        <authorList>
            <person name="de Groot N.N."/>
        </authorList>
    </citation>
    <scope>NUCLEOTIDE SEQUENCE [LARGE SCALE GENOMIC DNA]</scope>
    <source>
        <strain evidence="1 2">LMG 18387</strain>
    </source>
</reference>
<dbReference type="Proteomes" id="UP000198606">
    <property type="component" value="Unassembled WGS sequence"/>
</dbReference>
<gene>
    <name evidence="1" type="ORF">SAMN05216588_12628</name>
</gene>
<sequence length="79" mass="8354">MAKFQIIIEDNEEIGGVNISVHGGQGGQTRAAQLTSVMIQQARLIARIPLPDALQAGAPCSCDKCQAMAEKIALNPTIH</sequence>
<dbReference type="STRING" id="29435.SAMN05216588_12628"/>
<name>A0A1G8NX64_9GAMM</name>
<dbReference type="EMBL" id="FNDG01000026">
    <property type="protein sequence ID" value="SDI84110.1"/>
    <property type="molecule type" value="Genomic_DNA"/>
</dbReference>
<accession>A0A1G8NX64</accession>